<sequence>MPLSPSQRLSSIEDLLLYRLGRLSSTAGALVVRLCEGGYGITRREWAMVAHLYENGALPPSVLAERMHRDRARTSRTLTALGKKQLVLRTVTPGDRRGARVELTPAGRQLYDDLMPRIQAINSQVLSALQADEVVQFDSVLARLQARAQSLVVELSPNWPHANRRRGPVARSPA</sequence>
<comment type="caution">
    <text evidence="2">The sequence shown here is derived from an EMBL/GenBank/DDBJ whole genome shotgun (WGS) entry which is preliminary data.</text>
</comment>
<name>A0A2T7UGF8_9BURK</name>
<accession>A0A2T7UGF8</accession>
<dbReference type="InterPro" id="IPR000835">
    <property type="entry name" value="HTH_MarR-typ"/>
</dbReference>
<dbReference type="GO" id="GO:0003700">
    <property type="term" value="F:DNA-binding transcription factor activity"/>
    <property type="evidence" value="ECO:0007669"/>
    <property type="project" value="InterPro"/>
</dbReference>
<dbReference type="STRING" id="1293045.H663_06795"/>
<dbReference type="Proteomes" id="UP000037507">
    <property type="component" value="Unassembled WGS sequence"/>
</dbReference>
<dbReference type="EMBL" id="LFYT02000004">
    <property type="protein sequence ID" value="PVE43744.1"/>
    <property type="molecule type" value="Genomic_DNA"/>
</dbReference>
<organism evidence="2 3">
    <name type="scientific">Limnohabitans planktonicus II-D5</name>
    <dbReference type="NCBI Taxonomy" id="1293045"/>
    <lineage>
        <taxon>Bacteria</taxon>
        <taxon>Pseudomonadati</taxon>
        <taxon>Pseudomonadota</taxon>
        <taxon>Betaproteobacteria</taxon>
        <taxon>Burkholderiales</taxon>
        <taxon>Comamonadaceae</taxon>
        <taxon>Limnohabitans</taxon>
    </lineage>
</organism>
<proteinExistence type="predicted"/>
<dbReference type="PANTHER" id="PTHR33164">
    <property type="entry name" value="TRANSCRIPTIONAL REGULATOR, MARR FAMILY"/>
    <property type="match status" value="1"/>
</dbReference>
<dbReference type="PRINTS" id="PR00598">
    <property type="entry name" value="HTHMARR"/>
</dbReference>
<dbReference type="PROSITE" id="PS50995">
    <property type="entry name" value="HTH_MARR_2"/>
    <property type="match status" value="1"/>
</dbReference>
<evidence type="ECO:0000313" key="2">
    <source>
        <dbReference type="EMBL" id="PVE43744.1"/>
    </source>
</evidence>
<dbReference type="InterPro" id="IPR039422">
    <property type="entry name" value="MarR/SlyA-like"/>
</dbReference>
<dbReference type="SUPFAM" id="SSF46785">
    <property type="entry name" value="Winged helix' DNA-binding domain"/>
    <property type="match status" value="1"/>
</dbReference>
<dbReference type="GO" id="GO:0006950">
    <property type="term" value="P:response to stress"/>
    <property type="evidence" value="ECO:0007669"/>
    <property type="project" value="TreeGrafter"/>
</dbReference>
<keyword evidence="3" id="KW-1185">Reference proteome</keyword>
<dbReference type="Gene3D" id="1.10.10.10">
    <property type="entry name" value="Winged helix-like DNA-binding domain superfamily/Winged helix DNA-binding domain"/>
    <property type="match status" value="1"/>
</dbReference>
<protein>
    <submittedName>
        <fullName evidence="2">MarR family transcriptional regulator</fullName>
    </submittedName>
</protein>
<dbReference type="Pfam" id="PF01047">
    <property type="entry name" value="MarR"/>
    <property type="match status" value="1"/>
</dbReference>
<dbReference type="PANTHER" id="PTHR33164:SF43">
    <property type="entry name" value="HTH-TYPE TRANSCRIPTIONAL REPRESSOR YETL"/>
    <property type="match status" value="1"/>
</dbReference>
<feature type="domain" description="HTH marR-type" evidence="1">
    <location>
        <begin position="13"/>
        <end position="146"/>
    </location>
</feature>
<reference evidence="2" key="1">
    <citation type="submission" date="2017-04" db="EMBL/GenBank/DDBJ databases">
        <title>Unexpected and diverse lifestyles within the genus Limnohabitans.</title>
        <authorList>
            <person name="Kasalicky V."/>
            <person name="Mehrshad M."/>
            <person name="Andrei S.-A."/>
            <person name="Salcher M."/>
            <person name="Kratochvilova H."/>
            <person name="Simek K."/>
            <person name="Ghai R."/>
        </authorList>
    </citation>
    <scope>NUCLEOTIDE SEQUENCE [LARGE SCALE GENOMIC DNA]</scope>
    <source>
        <strain evidence="2">II-D5</strain>
    </source>
</reference>
<gene>
    <name evidence="2" type="ORF">H663_004515</name>
</gene>
<evidence type="ECO:0000259" key="1">
    <source>
        <dbReference type="PROSITE" id="PS50995"/>
    </source>
</evidence>
<dbReference type="OrthoDB" id="8654642at2"/>
<dbReference type="InterPro" id="IPR036390">
    <property type="entry name" value="WH_DNA-bd_sf"/>
</dbReference>
<dbReference type="SMART" id="SM00347">
    <property type="entry name" value="HTH_MARR"/>
    <property type="match status" value="1"/>
</dbReference>
<evidence type="ECO:0000313" key="3">
    <source>
        <dbReference type="Proteomes" id="UP000037507"/>
    </source>
</evidence>
<dbReference type="InterPro" id="IPR036388">
    <property type="entry name" value="WH-like_DNA-bd_sf"/>
</dbReference>
<dbReference type="RefSeq" id="WP_053171185.1">
    <property type="nucleotide sequence ID" value="NZ_LFYT02000004.1"/>
</dbReference>
<dbReference type="AlphaFoldDB" id="A0A2T7UGF8"/>